<dbReference type="AlphaFoldDB" id="A0A8H7QBH8"/>
<gene>
    <name evidence="2" type="ORF">INT46_007898</name>
</gene>
<dbReference type="Proteomes" id="UP000650833">
    <property type="component" value="Unassembled WGS sequence"/>
</dbReference>
<proteinExistence type="predicted"/>
<dbReference type="Gene3D" id="3.30.420.10">
    <property type="entry name" value="Ribonuclease H-like superfamily/Ribonuclease H"/>
    <property type="match status" value="1"/>
</dbReference>
<sequence>PGYGSTITERNVNTEVYIDILQTSLLDTLGYYGLDRKSFRFQQDNTRPHTSVPTKQWFQPQGFSLKVISLTVRINVNGYFIPDIPKLRGLKQGDPVSAILYNLAIEPFLRSILNDPQYKGYQMQYDATHPLYSNTSSLVYSTKILCYTDDALVFVQNWNDLHRLEYHLEIYCKASNAKINYNKVEAISLSGKNTGNYWINALTDIKITKFTTVDDTVPVIYLGFPLIQSIRQREVFMARLLENLRTSVKIYNTRSLSVVGKATVLNSLLLSKCWYLIRVTPLPINDIQAIVSIATQYLRVLDVATQQAALYFRWVQPLLQSSTTPSMLDLMLKMLINKRNNNQYAEMALLFPAGRSSGLHKNRTTTVDMLYRSIDNVLRDFEKVQISTATAKILPLKVMLQVNTLVPKLTVRFKTM</sequence>
<organism evidence="2 3">
    <name type="scientific">Mucor plumbeus</name>
    <dbReference type="NCBI Taxonomy" id="97098"/>
    <lineage>
        <taxon>Eukaryota</taxon>
        <taxon>Fungi</taxon>
        <taxon>Fungi incertae sedis</taxon>
        <taxon>Mucoromycota</taxon>
        <taxon>Mucoromycotina</taxon>
        <taxon>Mucoromycetes</taxon>
        <taxon>Mucorales</taxon>
        <taxon>Mucorineae</taxon>
        <taxon>Mucoraceae</taxon>
        <taxon>Mucor</taxon>
    </lineage>
</organism>
<comment type="caution">
    <text evidence="2">The sequence shown here is derived from an EMBL/GenBank/DDBJ whole genome shotgun (WGS) entry which is preliminary data.</text>
</comment>
<feature type="non-terminal residue" evidence="2">
    <location>
        <position position="1"/>
    </location>
</feature>
<evidence type="ECO:0000313" key="3">
    <source>
        <dbReference type="Proteomes" id="UP000650833"/>
    </source>
</evidence>
<protein>
    <recommendedName>
        <fullName evidence="1">Reverse transcriptase domain-containing protein</fullName>
    </recommendedName>
</protein>
<evidence type="ECO:0000313" key="2">
    <source>
        <dbReference type="EMBL" id="KAG2189587.1"/>
    </source>
</evidence>
<dbReference type="EMBL" id="JAEPRC010001412">
    <property type="protein sequence ID" value="KAG2189587.1"/>
    <property type="molecule type" value="Genomic_DNA"/>
</dbReference>
<dbReference type="PANTHER" id="PTHR31635:SF196">
    <property type="entry name" value="REVERSE TRANSCRIPTASE DOMAIN-CONTAINING PROTEIN-RELATED"/>
    <property type="match status" value="1"/>
</dbReference>
<accession>A0A8H7QBH8</accession>
<keyword evidence="3" id="KW-1185">Reference proteome</keyword>
<dbReference type="InterPro" id="IPR000477">
    <property type="entry name" value="RT_dom"/>
</dbReference>
<reference evidence="2" key="1">
    <citation type="submission" date="2020-12" db="EMBL/GenBank/DDBJ databases">
        <title>Metabolic potential, ecology and presence of endohyphal bacteria is reflected in genomic diversity of Mucoromycotina.</title>
        <authorList>
            <person name="Muszewska A."/>
            <person name="Okrasinska A."/>
            <person name="Steczkiewicz K."/>
            <person name="Drgas O."/>
            <person name="Orlowska M."/>
            <person name="Perlinska-Lenart U."/>
            <person name="Aleksandrzak-Piekarczyk T."/>
            <person name="Szatraj K."/>
            <person name="Zielenkiewicz U."/>
            <person name="Pilsyk S."/>
            <person name="Malc E."/>
            <person name="Mieczkowski P."/>
            <person name="Kruszewska J.S."/>
            <person name="Biernat P."/>
            <person name="Pawlowska J."/>
        </authorList>
    </citation>
    <scope>NUCLEOTIDE SEQUENCE</scope>
    <source>
        <strain evidence="2">CBS 226.32</strain>
    </source>
</reference>
<feature type="non-terminal residue" evidence="2">
    <location>
        <position position="416"/>
    </location>
</feature>
<dbReference type="OrthoDB" id="2426083at2759"/>
<dbReference type="Pfam" id="PF00078">
    <property type="entry name" value="RVT_1"/>
    <property type="match status" value="1"/>
</dbReference>
<name>A0A8H7QBH8_9FUNG</name>
<feature type="domain" description="Reverse transcriptase" evidence="1">
    <location>
        <begin position="72"/>
        <end position="225"/>
    </location>
</feature>
<dbReference type="InterPro" id="IPR036397">
    <property type="entry name" value="RNaseH_sf"/>
</dbReference>
<dbReference type="GO" id="GO:0003676">
    <property type="term" value="F:nucleic acid binding"/>
    <property type="evidence" value="ECO:0007669"/>
    <property type="project" value="InterPro"/>
</dbReference>
<dbReference type="PANTHER" id="PTHR31635">
    <property type="entry name" value="REVERSE TRANSCRIPTASE DOMAIN-CONTAINING PROTEIN-RELATED"/>
    <property type="match status" value="1"/>
</dbReference>
<evidence type="ECO:0000259" key="1">
    <source>
        <dbReference type="Pfam" id="PF00078"/>
    </source>
</evidence>